<organism evidence="3 4">
    <name type="scientific">Rhizoctonia solani</name>
    <dbReference type="NCBI Taxonomy" id="456999"/>
    <lineage>
        <taxon>Eukaryota</taxon>
        <taxon>Fungi</taxon>
        <taxon>Dikarya</taxon>
        <taxon>Basidiomycota</taxon>
        <taxon>Agaricomycotina</taxon>
        <taxon>Agaricomycetes</taxon>
        <taxon>Cantharellales</taxon>
        <taxon>Ceratobasidiaceae</taxon>
        <taxon>Rhizoctonia</taxon>
    </lineage>
</organism>
<evidence type="ECO:0008006" key="5">
    <source>
        <dbReference type="Google" id="ProtNLM"/>
    </source>
</evidence>
<feature type="region of interest" description="Disordered" evidence="2">
    <location>
        <begin position="167"/>
        <end position="188"/>
    </location>
</feature>
<keyword evidence="1" id="KW-0175">Coiled coil</keyword>
<evidence type="ECO:0000256" key="2">
    <source>
        <dbReference type="SAM" id="MobiDB-lite"/>
    </source>
</evidence>
<evidence type="ECO:0000313" key="4">
    <source>
        <dbReference type="Proteomes" id="UP000663831"/>
    </source>
</evidence>
<dbReference type="SUPFAM" id="SSF58104">
    <property type="entry name" value="Methyl-accepting chemotaxis protein (MCP) signaling domain"/>
    <property type="match status" value="1"/>
</dbReference>
<feature type="coiled-coil region" evidence="1">
    <location>
        <begin position="223"/>
        <end position="250"/>
    </location>
</feature>
<comment type="caution">
    <text evidence="3">The sequence shown here is derived from an EMBL/GenBank/DDBJ whole genome shotgun (WGS) entry which is preliminary data.</text>
</comment>
<gene>
    <name evidence="3" type="ORF">RDB_LOCUS148975</name>
</gene>
<evidence type="ECO:0000313" key="3">
    <source>
        <dbReference type="EMBL" id="CAE6524272.1"/>
    </source>
</evidence>
<sequence>MVDYPGWYPPSQVCYPPDLPAYLKNVYDLKPIIGVPNDEEVIGIHAVIQVANRVSSVPGIHSPGLLMELGDHLFSAQMAVYRSKYTYLLFPSDATYTPPTLPAHVSVNLEPISGAPTDEQVTKVQEAIRSYQKYSESEDQLPSMFEPRAGAELSQHLFDIQMARYMSRAAQRQSRPTPPEPTQLPTATRATDVVEEAISHDATNNAGTGAGFMASHQLQGVNLRDMFERSNELAERANQLAERSNQLIERSNQIAEHSSQLIERSNHPVEQPELSTGQLANLSERFNELTERLSSQFERSNQLVKEYQKPVEQLGDVLKAINKVLVGIQHAIVRNHKGNTQNATNCLINEKGDIPPDNSGIFSWFSRVFTEESIMRFKVDDQELAFTPTDNRVATLLRFYGIGEDLFEDPEKTKIKERRMGQARSMLAYYWSSALGA</sequence>
<protein>
    <recommendedName>
        <fullName evidence="5">Laminin domain protein</fullName>
    </recommendedName>
</protein>
<reference evidence="3" key="1">
    <citation type="submission" date="2021-01" db="EMBL/GenBank/DDBJ databases">
        <authorList>
            <person name="Kaushik A."/>
        </authorList>
    </citation>
    <scope>NUCLEOTIDE SEQUENCE</scope>
    <source>
        <strain evidence="3">AG3-1AP</strain>
    </source>
</reference>
<dbReference type="Gene3D" id="1.10.287.950">
    <property type="entry name" value="Methyl-accepting chemotaxis protein"/>
    <property type="match status" value="1"/>
</dbReference>
<name>A0A8H3DID0_9AGAM</name>
<accession>A0A8H3DID0</accession>
<dbReference type="Proteomes" id="UP000663831">
    <property type="component" value="Unassembled WGS sequence"/>
</dbReference>
<dbReference type="EMBL" id="CAJMWV010006744">
    <property type="protein sequence ID" value="CAE6524272.1"/>
    <property type="molecule type" value="Genomic_DNA"/>
</dbReference>
<dbReference type="AlphaFoldDB" id="A0A8H3DID0"/>
<evidence type="ECO:0000256" key="1">
    <source>
        <dbReference type="SAM" id="Coils"/>
    </source>
</evidence>
<proteinExistence type="predicted"/>